<dbReference type="PANTHER" id="PTHR46405">
    <property type="entry name" value="OS05G0141500 PROTEIN"/>
    <property type="match status" value="1"/>
</dbReference>
<comment type="caution">
    <text evidence="2">The sequence shown here is derived from an EMBL/GenBank/DDBJ whole genome shotgun (WGS) entry which is preliminary data.</text>
</comment>
<proteinExistence type="predicted"/>
<reference evidence="2" key="1">
    <citation type="submission" date="2020-06" db="EMBL/GenBank/DDBJ databases">
        <authorList>
            <person name="Li T."/>
            <person name="Hu X."/>
            <person name="Zhang T."/>
            <person name="Song X."/>
            <person name="Zhang H."/>
            <person name="Dai N."/>
            <person name="Sheng W."/>
            <person name="Hou X."/>
            <person name="Wei L."/>
        </authorList>
    </citation>
    <scope>NUCLEOTIDE SEQUENCE</scope>
    <source>
        <strain evidence="2">KEN1</strain>
        <tissue evidence="2">Leaf</tissue>
    </source>
</reference>
<feature type="coiled-coil region" evidence="1">
    <location>
        <begin position="27"/>
        <end position="77"/>
    </location>
</feature>
<evidence type="ECO:0000256" key="1">
    <source>
        <dbReference type="SAM" id="Coils"/>
    </source>
</evidence>
<reference evidence="2" key="2">
    <citation type="journal article" date="2024" name="Plant">
        <title>Genomic evolution and insights into agronomic trait innovations of Sesamum species.</title>
        <authorList>
            <person name="Miao H."/>
            <person name="Wang L."/>
            <person name="Qu L."/>
            <person name="Liu H."/>
            <person name="Sun Y."/>
            <person name="Le M."/>
            <person name="Wang Q."/>
            <person name="Wei S."/>
            <person name="Zheng Y."/>
            <person name="Lin W."/>
            <person name="Duan Y."/>
            <person name="Cao H."/>
            <person name="Xiong S."/>
            <person name="Wang X."/>
            <person name="Wei L."/>
            <person name="Li C."/>
            <person name="Ma Q."/>
            <person name="Ju M."/>
            <person name="Zhao R."/>
            <person name="Li G."/>
            <person name="Mu C."/>
            <person name="Tian Q."/>
            <person name="Mei H."/>
            <person name="Zhang T."/>
            <person name="Gao T."/>
            <person name="Zhang H."/>
        </authorList>
    </citation>
    <scope>NUCLEOTIDE SEQUENCE</scope>
    <source>
        <strain evidence="2">KEN1</strain>
    </source>
</reference>
<keyword evidence="1" id="KW-0175">Coiled coil</keyword>
<gene>
    <name evidence="2" type="ORF">Slati_1074000</name>
</gene>
<dbReference type="EMBL" id="JACGWN010000003">
    <property type="protein sequence ID" value="KAL0457348.1"/>
    <property type="molecule type" value="Genomic_DNA"/>
</dbReference>
<protein>
    <submittedName>
        <fullName evidence="2">E3 ubiquitin-protein ligase</fullName>
    </submittedName>
</protein>
<dbReference type="PANTHER" id="PTHR46405:SF2">
    <property type="entry name" value="OS05G0141500 PROTEIN"/>
    <property type="match status" value="1"/>
</dbReference>
<evidence type="ECO:0000313" key="2">
    <source>
        <dbReference type="EMBL" id="KAL0457348.1"/>
    </source>
</evidence>
<organism evidence="2">
    <name type="scientific">Sesamum latifolium</name>
    <dbReference type="NCBI Taxonomy" id="2727402"/>
    <lineage>
        <taxon>Eukaryota</taxon>
        <taxon>Viridiplantae</taxon>
        <taxon>Streptophyta</taxon>
        <taxon>Embryophyta</taxon>
        <taxon>Tracheophyta</taxon>
        <taxon>Spermatophyta</taxon>
        <taxon>Magnoliopsida</taxon>
        <taxon>eudicotyledons</taxon>
        <taxon>Gunneridae</taxon>
        <taxon>Pentapetalae</taxon>
        <taxon>asterids</taxon>
        <taxon>lamiids</taxon>
        <taxon>Lamiales</taxon>
        <taxon>Pedaliaceae</taxon>
        <taxon>Sesamum</taxon>
    </lineage>
</organism>
<sequence>MIMKLVPRARELQNQLQEWTEWANQKVMQAARRLSKDKAELKTLRQEKEEAMGRANAVRLEVENAALTREMEAAKLRAAESAASCQEVSKREKTTLMKFQSWEKQKTIFQEELSTEKWKLMQMQQKLQQAKDVKDQVEAKLNQEEKAKTELLTQASSFRKEREQIEVSTQSKEDMIKLRAESNLQKYKDDIEKLEKDISQLRLKTDSSKIAALRRGIDGSYASKLTDLRDSPALKDSAISYISRMVISTDLTGNGVSNAKGNA</sequence>
<dbReference type="AlphaFoldDB" id="A0AAW2XTC0"/>
<name>A0AAW2XTC0_9LAMI</name>
<accession>A0AAW2XTC0</accession>
<dbReference type="InterPro" id="IPR046934">
    <property type="entry name" value="PIR2-like"/>
</dbReference>
<feature type="coiled-coil region" evidence="1">
    <location>
        <begin position="120"/>
        <end position="204"/>
    </location>
</feature>